<dbReference type="Proteomes" id="UP001589748">
    <property type="component" value="Unassembled WGS sequence"/>
</dbReference>
<evidence type="ECO:0000313" key="1">
    <source>
        <dbReference type="EMBL" id="MFB9377535.1"/>
    </source>
</evidence>
<proteinExistence type="predicted"/>
<organism evidence="1 2">
    <name type="scientific">Kineococcus gynurae</name>
    <dbReference type="NCBI Taxonomy" id="452979"/>
    <lineage>
        <taxon>Bacteria</taxon>
        <taxon>Bacillati</taxon>
        <taxon>Actinomycetota</taxon>
        <taxon>Actinomycetes</taxon>
        <taxon>Kineosporiales</taxon>
        <taxon>Kineosporiaceae</taxon>
        <taxon>Kineococcus</taxon>
    </lineage>
</organism>
<dbReference type="EMBL" id="JBHMDM010000005">
    <property type="protein sequence ID" value="MFB9377535.1"/>
    <property type="molecule type" value="Genomic_DNA"/>
</dbReference>
<reference evidence="1 2" key="1">
    <citation type="submission" date="2024-09" db="EMBL/GenBank/DDBJ databases">
        <authorList>
            <person name="Sun Q."/>
            <person name="Mori K."/>
        </authorList>
    </citation>
    <scope>NUCLEOTIDE SEQUENCE [LARGE SCALE GENOMIC DNA]</scope>
    <source>
        <strain evidence="1 2">TISTR 1856</strain>
    </source>
</reference>
<protein>
    <submittedName>
        <fullName evidence="1">YdeI family protein</fullName>
    </submittedName>
</protein>
<gene>
    <name evidence="1" type="ORF">ACFFVI_11180</name>
</gene>
<accession>A0ABV5LTY2</accession>
<name>A0ABV5LTY2_9ACTN</name>
<evidence type="ECO:0000313" key="2">
    <source>
        <dbReference type="Proteomes" id="UP001589748"/>
    </source>
</evidence>
<comment type="caution">
    <text evidence="1">The sequence shown here is derived from an EMBL/GenBank/DDBJ whole genome shotgun (WGS) entry which is preliminary data.</text>
</comment>
<keyword evidence="2" id="KW-1185">Reference proteome</keyword>
<dbReference type="RefSeq" id="WP_380138954.1">
    <property type="nucleotide sequence ID" value="NZ_JBHLUI010000010.1"/>
</dbReference>
<dbReference type="Pfam" id="PF13376">
    <property type="entry name" value="OmdA"/>
    <property type="match status" value="1"/>
</dbReference>
<sequence length="195" mass="21599">MVAFADKPVHTFDTIEEFERFLEADPPDGGIRVRLRKKGSTQPGMTWAEAVDVALCFGWIDGQAGRHPEDPKNFTLQAFTPRRRNSPWSQINVGNVARLTETGRMRPGGLAEVARAQADGRWDAAYRQKDAPVPDDLQAALDANPAAAAAFAGLNSQNRFAILFRVSQAKRAETRARRIAEFTTMLAEGRTLHPR</sequence>